<dbReference type="PRINTS" id="PR00338">
    <property type="entry name" value="NUSGTNSCPFCT"/>
</dbReference>
<evidence type="ECO:0000256" key="6">
    <source>
        <dbReference type="NCBIfam" id="TIGR00922"/>
    </source>
</evidence>
<dbReference type="PANTHER" id="PTHR30265">
    <property type="entry name" value="RHO-INTERACTING TRANSCRIPTION TERMINATION FACTOR NUSG"/>
    <property type="match status" value="1"/>
</dbReference>
<dbReference type="RefSeq" id="WP_006800206.1">
    <property type="nucleotide sequence ID" value="NZ_LT599032.1"/>
</dbReference>
<dbReference type="Gene3D" id="3.30.70.940">
    <property type="entry name" value="NusG, N-terminal domain"/>
    <property type="match status" value="1"/>
</dbReference>
<dbReference type="GO" id="GO:0031564">
    <property type="term" value="P:transcription antitermination"/>
    <property type="evidence" value="ECO:0007669"/>
    <property type="project" value="UniProtKB-UniRule"/>
</dbReference>
<dbReference type="EMBL" id="FLUM01000003">
    <property type="protein sequence ID" value="SBW01829.1"/>
    <property type="molecule type" value="Genomic_DNA"/>
</dbReference>
<keyword evidence="2 5" id="KW-0889">Transcription antitermination</keyword>
<evidence type="ECO:0000259" key="8">
    <source>
        <dbReference type="SMART" id="SM00738"/>
    </source>
</evidence>
<dbReference type="SUPFAM" id="SSF82679">
    <property type="entry name" value="N-utilization substance G protein NusG, N-terminal domain"/>
    <property type="match status" value="1"/>
</dbReference>
<evidence type="ECO:0000256" key="2">
    <source>
        <dbReference type="ARBA" id="ARBA00022814"/>
    </source>
</evidence>
<dbReference type="InterPro" id="IPR014722">
    <property type="entry name" value="Rib_uL2_dom2"/>
</dbReference>
<dbReference type="AlphaFoldDB" id="A0A212JQV0"/>
<accession>A0A212JQV0</accession>
<keyword evidence="3 5" id="KW-0805">Transcription regulation</keyword>
<gene>
    <name evidence="5 10" type="primary">nusG</name>
    <name evidence="10" type="ORF">KL86DYS1_30100</name>
</gene>
<protein>
    <recommendedName>
        <fullName evidence="5 6">Transcription termination/antitermination protein NusG</fullName>
    </recommendedName>
</protein>
<organism evidence="10">
    <name type="scientific">uncultured Dysgonomonas sp</name>
    <dbReference type="NCBI Taxonomy" id="206096"/>
    <lineage>
        <taxon>Bacteria</taxon>
        <taxon>Pseudomonadati</taxon>
        <taxon>Bacteroidota</taxon>
        <taxon>Bacteroidia</taxon>
        <taxon>Bacteroidales</taxon>
        <taxon>Dysgonomonadaceae</taxon>
        <taxon>Dysgonomonas</taxon>
        <taxon>environmental samples</taxon>
    </lineage>
</organism>
<dbReference type="HAMAP" id="MF_00948">
    <property type="entry name" value="NusG"/>
    <property type="match status" value="1"/>
</dbReference>
<keyword evidence="1 5" id="KW-0806">Transcription termination</keyword>
<dbReference type="InterPro" id="IPR005824">
    <property type="entry name" value="KOW"/>
</dbReference>
<dbReference type="CDD" id="cd09891">
    <property type="entry name" value="NGN_Bact_1"/>
    <property type="match status" value="1"/>
</dbReference>
<dbReference type="GO" id="GO:0005829">
    <property type="term" value="C:cytosol"/>
    <property type="evidence" value="ECO:0007669"/>
    <property type="project" value="TreeGrafter"/>
</dbReference>
<evidence type="ECO:0000256" key="5">
    <source>
        <dbReference type="HAMAP-Rule" id="MF_00948"/>
    </source>
</evidence>
<dbReference type="CDD" id="cd06091">
    <property type="entry name" value="KOW_NusG"/>
    <property type="match status" value="1"/>
</dbReference>
<evidence type="ECO:0000259" key="9">
    <source>
        <dbReference type="SMART" id="SM00739"/>
    </source>
</evidence>
<comment type="similarity">
    <text evidence="5 7">Belongs to the NusG family.</text>
</comment>
<comment type="function">
    <text evidence="5 7">Participates in transcription elongation, termination and antitermination.</text>
</comment>
<dbReference type="SMART" id="SM00738">
    <property type="entry name" value="NGN"/>
    <property type="match status" value="1"/>
</dbReference>
<dbReference type="GO" id="GO:0006354">
    <property type="term" value="P:DNA-templated transcription elongation"/>
    <property type="evidence" value="ECO:0007669"/>
    <property type="project" value="UniProtKB-UniRule"/>
</dbReference>
<evidence type="ECO:0000313" key="10">
    <source>
        <dbReference type="EMBL" id="SBW01829.1"/>
    </source>
</evidence>
<keyword evidence="4 5" id="KW-0804">Transcription</keyword>
<proteinExistence type="inferred from homology"/>
<feature type="domain" description="KOW" evidence="9">
    <location>
        <begin position="126"/>
        <end position="153"/>
    </location>
</feature>
<dbReference type="PANTHER" id="PTHR30265:SF2">
    <property type="entry name" value="TRANSCRIPTION TERMINATION_ANTITERMINATION PROTEIN NUSG"/>
    <property type="match status" value="1"/>
</dbReference>
<dbReference type="InterPro" id="IPR001062">
    <property type="entry name" value="Transcrpt_antiterm_NusG"/>
</dbReference>
<feature type="domain" description="NusG-like N-terminal" evidence="8">
    <location>
        <begin position="5"/>
        <end position="113"/>
    </location>
</feature>
<dbReference type="Pfam" id="PF00467">
    <property type="entry name" value="KOW"/>
    <property type="match status" value="1"/>
</dbReference>
<dbReference type="InterPro" id="IPR047050">
    <property type="entry name" value="NGN"/>
</dbReference>
<name>A0A212JQV0_9BACT</name>
<evidence type="ECO:0000256" key="4">
    <source>
        <dbReference type="ARBA" id="ARBA00023163"/>
    </source>
</evidence>
<dbReference type="InterPro" id="IPR036735">
    <property type="entry name" value="NGN_dom_sf"/>
</dbReference>
<evidence type="ECO:0000256" key="1">
    <source>
        <dbReference type="ARBA" id="ARBA00022472"/>
    </source>
</evidence>
<evidence type="ECO:0000256" key="3">
    <source>
        <dbReference type="ARBA" id="ARBA00023015"/>
    </source>
</evidence>
<dbReference type="Pfam" id="PF02357">
    <property type="entry name" value="NusG"/>
    <property type="match status" value="1"/>
</dbReference>
<dbReference type="Gene3D" id="2.30.30.30">
    <property type="match status" value="1"/>
</dbReference>
<sequence length="181" mass="20700">MTEIEKKWYVLRAVSGKENKVKEYLEAEIKKSDLGKYISQVLIPTEKTYIMRNGKKVLKERAYLPGYILIEAALIGEVIHELRNINYVAGFLPNTTNPQPLSQSEVNRILGTMDELDEQEVGMDVQYIVGENVKVTNGPFSGFSGIIEEVNTEKKKLKVMVKIFGRKTPLELNYMQVEKEQ</sequence>
<dbReference type="InterPro" id="IPR006645">
    <property type="entry name" value="NGN-like_dom"/>
</dbReference>
<dbReference type="InterPro" id="IPR008991">
    <property type="entry name" value="Translation_prot_SH3-like_sf"/>
</dbReference>
<dbReference type="InterPro" id="IPR043425">
    <property type="entry name" value="NusG-like"/>
</dbReference>
<dbReference type="FunFam" id="2.30.30.30:FF:000002">
    <property type="entry name" value="Transcription termination/antitermination factor NusG"/>
    <property type="match status" value="1"/>
</dbReference>
<dbReference type="GO" id="GO:0032784">
    <property type="term" value="P:regulation of DNA-templated transcription elongation"/>
    <property type="evidence" value="ECO:0007669"/>
    <property type="project" value="InterPro"/>
</dbReference>
<dbReference type="GO" id="GO:0006353">
    <property type="term" value="P:DNA-templated transcription termination"/>
    <property type="evidence" value="ECO:0007669"/>
    <property type="project" value="UniProtKB-UniRule"/>
</dbReference>
<dbReference type="SUPFAM" id="SSF50104">
    <property type="entry name" value="Translation proteins SH3-like domain"/>
    <property type="match status" value="1"/>
</dbReference>
<dbReference type="NCBIfam" id="TIGR00922">
    <property type="entry name" value="nusG"/>
    <property type="match status" value="1"/>
</dbReference>
<evidence type="ECO:0000256" key="7">
    <source>
        <dbReference type="RuleBase" id="RU000538"/>
    </source>
</evidence>
<dbReference type="SMART" id="SM00739">
    <property type="entry name" value="KOW"/>
    <property type="match status" value="1"/>
</dbReference>
<reference evidence="10" key="1">
    <citation type="submission" date="2016-04" db="EMBL/GenBank/DDBJ databases">
        <authorList>
            <person name="Evans L.H."/>
            <person name="Alamgir A."/>
            <person name="Owens N."/>
            <person name="Weber N.D."/>
            <person name="Virtaneva K."/>
            <person name="Barbian K."/>
            <person name="Babar A."/>
            <person name="Rosenke K."/>
        </authorList>
    </citation>
    <scope>NUCLEOTIDE SEQUENCE</scope>
    <source>
        <strain evidence="10">86-1</strain>
    </source>
</reference>